<dbReference type="Pfam" id="PF06602">
    <property type="entry name" value="Myotub-related"/>
    <property type="match status" value="1"/>
</dbReference>
<evidence type="ECO:0000256" key="1">
    <source>
        <dbReference type="ARBA" id="ARBA00003580"/>
    </source>
</evidence>
<dbReference type="GO" id="GO:0005829">
    <property type="term" value="C:cytosol"/>
    <property type="evidence" value="ECO:0007669"/>
    <property type="project" value="UniProtKB-ARBA"/>
</dbReference>
<evidence type="ECO:0000256" key="17">
    <source>
        <dbReference type="SAM" id="MobiDB-lite"/>
    </source>
</evidence>
<feature type="compositionally biased region" description="Polar residues" evidence="17">
    <location>
        <begin position="546"/>
        <end position="556"/>
    </location>
</feature>
<dbReference type="GO" id="GO:0046474">
    <property type="term" value="P:glycerophospholipid biosynthetic process"/>
    <property type="evidence" value="ECO:0007669"/>
    <property type="project" value="UniProtKB-ARBA"/>
</dbReference>
<evidence type="ECO:0000256" key="14">
    <source>
        <dbReference type="PIRSR" id="PIRSR630564-1"/>
    </source>
</evidence>
<dbReference type="PROSITE" id="PS00383">
    <property type="entry name" value="TYR_PHOSPHATASE_1"/>
    <property type="match status" value="1"/>
</dbReference>
<sequence length="944" mass="103907">MAWSSEEGGEEVVARLGGNRETLNGLPSFRAEVDRLKFDVHGAWRVSQANCDYRLCSSYPRLLLVPACITDETLESVARFRSARRVPAVVWRHTGNGAVIARCSQPEVGWLGWRSSEDEDLLKAIADACAYDRGRSTMMDHGNGNTPTRETTETDIDSNNSKKVLIMDARSYTTAVANRARGGGCECPEYYPSCEIQFMNLANIHSIRKSFHAVRQLCASTADQTNWFSLLEGTRWLQHMSGLLRAAITVVSAVEDECRPVLVHCSDGWDRTPQIVALAELLLDPYYRTIDGFQVLCEREWLDFGHKFADRCGHSVSGDDPNERCPVFLQWLDCVHQLLRQFPCSFEFSHSYLVKLAQHTYSNLFGTFLCNSTQERTSLKVAERTFSVWKFLNAPNFRNHLYYTSREQVLWPSCNVRDLILWSEVYLGAVETRPPPSPSIVATSAQQNPVATLNGEHSTVHHNGPSSSPAPVGKTRSYDDLLAVAEHASQTHRRSSDPNISLEPKFDGLNLDIHDDEESVEESPDHIIPPTEPSPLENAMRHVPRNTYTSVPNGHSSDVGIGDPRIGDDSEDDDNEDTTTESRSETTICAAVPTVTQSVDSSTDTLVAGDANGMNGGVKAVEGVVMGDDINGVVIPGRLIGSPIVEYSGADICRVCASSRRFLADNGSRVDGSASSSTSGKTSRYSTPPLYSRTPSSGYPATPSDERAPRHHASGASGHRLDDLDGLAPLHDDVQLRLQQIIAEHRAKEDALQRELHTTRVALVKQVCHHCSHTNPERPDDVGSLPESVCSGEQPSAGESLPSDVSWEAVEERETGPVLWVPDHAVNRCMGCDTEFWLGRRKHHCRNCGKIFCADCSENTVPLPNEQLYDPVRVCYSCFSLLHNASSLLKHHQVNGSSNTNGFVLDVDTPRPLSMSVMNGSIDNCKPQGSEVKCPKPVVTAAST</sequence>
<dbReference type="GO" id="GO:0004438">
    <property type="term" value="F:phosphatidylinositol-3-phosphate phosphatase activity"/>
    <property type="evidence" value="ECO:0007669"/>
    <property type="project" value="UniProtKB-ARBA"/>
</dbReference>
<keyword evidence="12" id="KW-0472">Membrane</keyword>
<comment type="similarity">
    <text evidence="4">Belongs to the lst-2 family.</text>
</comment>
<feature type="active site" description="Phosphocysteine intermediate" evidence="14">
    <location>
        <position position="265"/>
    </location>
</feature>
<keyword evidence="8 16" id="KW-0863">Zinc-finger</keyword>
<dbReference type="GO" id="GO:0060090">
    <property type="term" value="F:molecular adaptor activity"/>
    <property type="evidence" value="ECO:0007669"/>
    <property type="project" value="UniProtKB-ARBA"/>
</dbReference>
<keyword evidence="7" id="KW-0479">Metal-binding</keyword>
<evidence type="ECO:0000256" key="16">
    <source>
        <dbReference type="PROSITE-ProRule" id="PRU00091"/>
    </source>
</evidence>
<evidence type="ECO:0000256" key="11">
    <source>
        <dbReference type="ARBA" id="ARBA00023098"/>
    </source>
</evidence>
<dbReference type="GO" id="GO:0019903">
    <property type="term" value="F:protein phosphatase binding"/>
    <property type="evidence" value="ECO:0007669"/>
    <property type="project" value="TreeGrafter"/>
</dbReference>
<dbReference type="PANTHER" id="PTHR10807">
    <property type="entry name" value="MYOTUBULARIN-RELATED"/>
    <property type="match status" value="1"/>
</dbReference>
<dbReference type="GO" id="GO:0010506">
    <property type="term" value="P:regulation of autophagy"/>
    <property type="evidence" value="ECO:0007669"/>
    <property type="project" value="TreeGrafter"/>
</dbReference>
<evidence type="ECO:0000256" key="8">
    <source>
        <dbReference type="ARBA" id="ARBA00022771"/>
    </source>
</evidence>
<organism evidence="20 21">
    <name type="scientific">Diploptera punctata</name>
    <name type="common">Pacific beetle cockroach</name>
    <dbReference type="NCBI Taxonomy" id="6984"/>
    <lineage>
        <taxon>Eukaryota</taxon>
        <taxon>Metazoa</taxon>
        <taxon>Ecdysozoa</taxon>
        <taxon>Arthropoda</taxon>
        <taxon>Hexapoda</taxon>
        <taxon>Insecta</taxon>
        <taxon>Pterygota</taxon>
        <taxon>Neoptera</taxon>
        <taxon>Polyneoptera</taxon>
        <taxon>Dictyoptera</taxon>
        <taxon>Blattodea</taxon>
        <taxon>Blaberoidea</taxon>
        <taxon>Blaberidae</taxon>
        <taxon>Diplopterinae</taxon>
        <taxon>Diploptera</taxon>
    </lineage>
</organism>
<keyword evidence="10" id="KW-0862">Zinc</keyword>
<evidence type="ECO:0000256" key="10">
    <source>
        <dbReference type="ARBA" id="ARBA00022833"/>
    </source>
</evidence>
<feature type="region of interest" description="Disordered" evidence="17">
    <location>
        <begin position="487"/>
        <end position="586"/>
    </location>
</feature>
<feature type="region of interest" description="Disordered" evidence="17">
    <location>
        <begin position="137"/>
        <end position="156"/>
    </location>
</feature>
<dbReference type="InterPro" id="IPR000306">
    <property type="entry name" value="Znf_FYVE"/>
</dbReference>
<dbReference type="SMART" id="SM00064">
    <property type="entry name" value="FYVE"/>
    <property type="match status" value="1"/>
</dbReference>
<dbReference type="InterPro" id="IPR003595">
    <property type="entry name" value="Tyr_Pase_cat"/>
</dbReference>
<feature type="region of interest" description="Disordered" evidence="17">
    <location>
        <begin position="666"/>
        <end position="726"/>
    </location>
</feature>
<gene>
    <name evidence="20" type="ORF">L9F63_023540</name>
</gene>
<dbReference type="EMBL" id="JASPKZ010007960">
    <property type="protein sequence ID" value="KAJ9581268.1"/>
    <property type="molecule type" value="Genomic_DNA"/>
</dbReference>
<evidence type="ECO:0000256" key="4">
    <source>
        <dbReference type="ARBA" id="ARBA00008755"/>
    </source>
</evidence>
<evidence type="ECO:0000256" key="9">
    <source>
        <dbReference type="ARBA" id="ARBA00022801"/>
    </source>
</evidence>
<dbReference type="EC" id="3.1.3.95" evidence="5"/>
<dbReference type="InterPro" id="IPR010569">
    <property type="entry name" value="Myotubularin-like_Pase_dom"/>
</dbReference>
<feature type="domain" description="FYVE-type" evidence="18">
    <location>
        <begin position="823"/>
        <end position="883"/>
    </location>
</feature>
<evidence type="ECO:0000256" key="13">
    <source>
        <dbReference type="ARBA" id="ARBA00032571"/>
    </source>
</evidence>
<dbReference type="Pfam" id="PF01363">
    <property type="entry name" value="FYVE"/>
    <property type="match status" value="1"/>
</dbReference>
<dbReference type="SUPFAM" id="SSF52799">
    <property type="entry name" value="(Phosphotyrosine protein) phosphatases II"/>
    <property type="match status" value="1"/>
</dbReference>
<feature type="region of interest" description="Disordered" evidence="17">
    <location>
        <begin position="455"/>
        <end position="475"/>
    </location>
</feature>
<reference evidence="20" key="1">
    <citation type="journal article" date="2023" name="IScience">
        <title>Live-bearing cockroach genome reveals convergent evolutionary mechanisms linked to viviparity in insects and beyond.</title>
        <authorList>
            <person name="Fouks B."/>
            <person name="Harrison M.C."/>
            <person name="Mikhailova A.A."/>
            <person name="Marchal E."/>
            <person name="English S."/>
            <person name="Carruthers M."/>
            <person name="Jennings E.C."/>
            <person name="Chiamaka E.L."/>
            <person name="Frigard R.A."/>
            <person name="Pippel M."/>
            <person name="Attardo G.M."/>
            <person name="Benoit J.B."/>
            <person name="Bornberg-Bauer E."/>
            <person name="Tobe S.S."/>
        </authorList>
    </citation>
    <scope>NUCLEOTIDE SEQUENCE</scope>
    <source>
        <strain evidence="20">Stay&amp;Tobe</strain>
    </source>
</reference>
<dbReference type="InterPro" id="IPR046978">
    <property type="entry name" value="MTMR4_FYVE"/>
</dbReference>
<evidence type="ECO:0000256" key="6">
    <source>
        <dbReference type="ARBA" id="ARBA00019870"/>
    </source>
</evidence>
<keyword evidence="11" id="KW-0443">Lipid metabolism</keyword>
<comment type="similarity">
    <text evidence="3">Belongs to the protein-tyrosine phosphatase family. Non-receptor class myotubularin subfamily.</text>
</comment>
<comment type="function">
    <text evidence="1">Negative regulator of epidermal growth factor receptor (EGFR) signaling.</text>
</comment>
<dbReference type="Proteomes" id="UP001233999">
    <property type="component" value="Unassembled WGS sequence"/>
</dbReference>
<feature type="compositionally biased region" description="Acidic residues" evidence="17">
    <location>
        <begin position="569"/>
        <end position="579"/>
    </location>
</feature>
<dbReference type="Gene3D" id="3.30.40.10">
    <property type="entry name" value="Zinc/RING finger domain, C3HC4 (zinc finger)"/>
    <property type="match status" value="1"/>
</dbReference>
<proteinExistence type="inferred from homology"/>
<evidence type="ECO:0000313" key="20">
    <source>
        <dbReference type="EMBL" id="KAJ9581268.1"/>
    </source>
</evidence>
<comment type="subcellular location">
    <subcellularLocation>
        <location evidence="2">Membrane</location>
    </subcellularLocation>
</comment>
<dbReference type="CDD" id="cd15733">
    <property type="entry name" value="FYVE_MTMR4"/>
    <property type="match status" value="1"/>
</dbReference>
<feature type="region of interest" description="Disordered" evidence="17">
    <location>
        <begin position="775"/>
        <end position="803"/>
    </location>
</feature>
<dbReference type="InterPro" id="IPR030564">
    <property type="entry name" value="Myotubularin"/>
</dbReference>
<dbReference type="InterPro" id="IPR011011">
    <property type="entry name" value="Znf_FYVE_PHD"/>
</dbReference>
<dbReference type="InterPro" id="IPR017455">
    <property type="entry name" value="Znf_FYVE-rel"/>
</dbReference>
<dbReference type="PANTHER" id="PTHR10807:SF75">
    <property type="entry name" value="PHOSPHATIDYLINOSITOL-3-PHOSPHATE PHOSPHATASE"/>
    <property type="match status" value="1"/>
</dbReference>
<dbReference type="SMART" id="SM00404">
    <property type="entry name" value="PTPc_motif"/>
    <property type="match status" value="1"/>
</dbReference>
<dbReference type="AlphaFoldDB" id="A0AAD7ZIR0"/>
<dbReference type="GO" id="GO:0016020">
    <property type="term" value="C:membrane"/>
    <property type="evidence" value="ECO:0007669"/>
    <property type="project" value="UniProtKB-SubCell"/>
</dbReference>
<reference evidence="20" key="2">
    <citation type="submission" date="2023-05" db="EMBL/GenBank/DDBJ databases">
        <authorList>
            <person name="Fouks B."/>
        </authorList>
    </citation>
    <scope>NUCLEOTIDE SEQUENCE</scope>
    <source>
        <strain evidence="20">Stay&amp;Tobe</strain>
        <tissue evidence="20">Testes</tissue>
    </source>
</reference>
<evidence type="ECO:0000256" key="15">
    <source>
        <dbReference type="PIRSR" id="PIRSR630564-2"/>
    </source>
</evidence>
<evidence type="ECO:0000259" key="18">
    <source>
        <dbReference type="PROSITE" id="PS50178"/>
    </source>
</evidence>
<feature type="binding site" evidence="15">
    <location>
        <begin position="203"/>
        <end position="204"/>
    </location>
    <ligand>
        <name>substrate</name>
    </ligand>
</feature>
<feature type="compositionally biased region" description="Low complexity" evidence="17">
    <location>
        <begin position="667"/>
        <end position="687"/>
    </location>
</feature>
<keyword evidence="9" id="KW-0378">Hydrolase</keyword>
<dbReference type="PROSITE" id="PS50178">
    <property type="entry name" value="ZF_FYVE"/>
    <property type="match status" value="1"/>
</dbReference>
<evidence type="ECO:0000256" key="2">
    <source>
        <dbReference type="ARBA" id="ARBA00004370"/>
    </source>
</evidence>
<dbReference type="GO" id="GO:0061952">
    <property type="term" value="P:midbody abscission"/>
    <property type="evidence" value="ECO:0007669"/>
    <property type="project" value="UniProtKB-ARBA"/>
</dbReference>
<evidence type="ECO:0000256" key="12">
    <source>
        <dbReference type="ARBA" id="ARBA00023136"/>
    </source>
</evidence>
<evidence type="ECO:0000259" key="19">
    <source>
        <dbReference type="PROSITE" id="PS51339"/>
    </source>
</evidence>
<name>A0AAD7ZIR0_DIPPU</name>
<evidence type="ECO:0000256" key="3">
    <source>
        <dbReference type="ARBA" id="ARBA00007471"/>
    </source>
</evidence>
<dbReference type="InterPro" id="IPR029021">
    <property type="entry name" value="Prot-tyrosine_phosphatase-like"/>
</dbReference>
<dbReference type="GO" id="GO:0004721">
    <property type="term" value="F:phosphoprotein phosphatase activity"/>
    <property type="evidence" value="ECO:0007669"/>
    <property type="project" value="UniProtKB-ARBA"/>
</dbReference>
<dbReference type="InterPro" id="IPR016130">
    <property type="entry name" value="Tyr_Pase_AS"/>
</dbReference>
<dbReference type="GO" id="GO:0052629">
    <property type="term" value="F:phosphatidylinositol-3,5-bisphosphate 3-phosphatase activity"/>
    <property type="evidence" value="ECO:0007669"/>
    <property type="project" value="UniProtKB-EC"/>
</dbReference>
<dbReference type="GO" id="GO:0046856">
    <property type="term" value="P:phosphatidylinositol dephosphorylation"/>
    <property type="evidence" value="ECO:0007669"/>
    <property type="project" value="UniProtKB-ARBA"/>
</dbReference>
<dbReference type="FunFam" id="3.30.40.10:FF:000073">
    <property type="entry name" value="myotubularin-related protein 4 isoform X2"/>
    <property type="match status" value="1"/>
</dbReference>
<evidence type="ECO:0000313" key="21">
    <source>
        <dbReference type="Proteomes" id="UP001233999"/>
    </source>
</evidence>
<dbReference type="InterPro" id="IPR013083">
    <property type="entry name" value="Znf_RING/FYVE/PHD"/>
</dbReference>
<comment type="caution">
    <text evidence="20">The sequence shown here is derived from an EMBL/GenBank/DDBJ whole genome shotgun (WGS) entry which is preliminary data.</text>
</comment>
<protein>
    <recommendedName>
        <fullName evidence="6">Lateral signaling target protein 2 homolog</fullName>
        <ecNumber evidence="5">3.1.3.95</ecNumber>
    </recommendedName>
    <alternativeName>
        <fullName evidence="13">Phosphatidylinositol-3,5-bisphosphate 3-phosphatase</fullName>
    </alternativeName>
</protein>
<dbReference type="PROSITE" id="PS51339">
    <property type="entry name" value="PPASE_MYOTUBULARIN"/>
    <property type="match status" value="1"/>
</dbReference>
<evidence type="ECO:0000256" key="5">
    <source>
        <dbReference type="ARBA" id="ARBA00012903"/>
    </source>
</evidence>
<dbReference type="GO" id="GO:0008270">
    <property type="term" value="F:zinc ion binding"/>
    <property type="evidence" value="ECO:0007669"/>
    <property type="project" value="UniProtKB-KW"/>
</dbReference>
<keyword evidence="21" id="KW-1185">Reference proteome</keyword>
<feature type="binding site" evidence="15">
    <location>
        <begin position="265"/>
        <end position="271"/>
    </location>
    <ligand>
        <name>substrate</name>
    </ligand>
</feature>
<evidence type="ECO:0000256" key="7">
    <source>
        <dbReference type="ARBA" id="ARBA00022723"/>
    </source>
</evidence>
<accession>A0AAD7ZIR0</accession>
<dbReference type="SUPFAM" id="SSF57903">
    <property type="entry name" value="FYVE/PHD zinc finger"/>
    <property type="match status" value="1"/>
</dbReference>
<feature type="domain" description="Myotubularin phosphatase" evidence="19">
    <location>
        <begin position="23"/>
        <end position="426"/>
    </location>
</feature>